<dbReference type="Gene3D" id="3.40.710.10">
    <property type="entry name" value="DD-peptidase/beta-lactamase superfamily"/>
    <property type="match status" value="1"/>
</dbReference>
<protein>
    <submittedName>
        <fullName evidence="5">Beta-lactamase family protein</fullName>
    </submittedName>
</protein>
<evidence type="ECO:0000313" key="5">
    <source>
        <dbReference type="EMBL" id="MBM6995928.1"/>
    </source>
</evidence>
<dbReference type="PANTHER" id="PTHR46825:SF11">
    <property type="entry name" value="PENICILLIN-BINDING PROTEIN 4"/>
    <property type="match status" value="1"/>
</dbReference>
<dbReference type="EMBL" id="JADCNN020000007">
    <property type="protein sequence ID" value="MBM6995928.1"/>
    <property type="molecule type" value="Genomic_DNA"/>
</dbReference>
<evidence type="ECO:0000256" key="1">
    <source>
        <dbReference type="ARBA" id="ARBA00004370"/>
    </source>
</evidence>
<keyword evidence="2" id="KW-0472">Membrane</keyword>
<dbReference type="Proteomes" id="UP001516620">
    <property type="component" value="Unassembled WGS sequence"/>
</dbReference>
<feature type="signal peptide" evidence="3">
    <location>
        <begin position="1"/>
        <end position="15"/>
    </location>
</feature>
<keyword evidence="3" id="KW-0732">Signal</keyword>
<reference evidence="5 6" key="1">
    <citation type="submission" date="2021-01" db="EMBL/GenBank/DDBJ databases">
        <title>Paenibacillus sp.nov. isolated from the rhizosphere soil of tomato plant.</title>
        <authorList>
            <person name="Thin K.K."/>
            <person name="Zhang X."/>
            <person name="He S."/>
        </authorList>
    </citation>
    <scope>NUCLEOTIDE SEQUENCE [LARGE SCALE GENOMIC DNA]</scope>
    <source>
        <strain evidence="5 6">DXFW5</strain>
    </source>
</reference>
<name>A0ABS2H545_9BACL</name>
<dbReference type="PANTHER" id="PTHR46825">
    <property type="entry name" value="D-ALANYL-D-ALANINE-CARBOXYPEPTIDASE/ENDOPEPTIDASE AMPH"/>
    <property type="match status" value="1"/>
</dbReference>
<dbReference type="InterPro" id="IPR012338">
    <property type="entry name" value="Beta-lactam/transpept-like"/>
</dbReference>
<comment type="subcellular location">
    <subcellularLocation>
        <location evidence="1">Membrane</location>
    </subcellularLocation>
</comment>
<evidence type="ECO:0000313" key="6">
    <source>
        <dbReference type="Proteomes" id="UP001516620"/>
    </source>
</evidence>
<feature type="chain" id="PRO_5047525938" evidence="3">
    <location>
        <begin position="16"/>
        <end position="681"/>
    </location>
</feature>
<evidence type="ECO:0000256" key="2">
    <source>
        <dbReference type="ARBA" id="ARBA00023136"/>
    </source>
</evidence>
<organism evidence="5 6">
    <name type="scientific">Paenibacillus rhizolycopersici</name>
    <dbReference type="NCBI Taxonomy" id="2780073"/>
    <lineage>
        <taxon>Bacteria</taxon>
        <taxon>Bacillati</taxon>
        <taxon>Bacillota</taxon>
        <taxon>Bacilli</taxon>
        <taxon>Bacillales</taxon>
        <taxon>Paenibacillaceae</taxon>
        <taxon>Paenibacillus</taxon>
    </lineage>
</organism>
<comment type="caution">
    <text evidence="5">The sequence shown here is derived from an EMBL/GenBank/DDBJ whole genome shotgun (WGS) entry which is preliminary data.</text>
</comment>
<evidence type="ECO:0000256" key="3">
    <source>
        <dbReference type="SAM" id="SignalP"/>
    </source>
</evidence>
<dbReference type="InterPro" id="IPR050491">
    <property type="entry name" value="AmpC-like"/>
</dbReference>
<evidence type="ECO:0000259" key="4">
    <source>
        <dbReference type="Pfam" id="PF00144"/>
    </source>
</evidence>
<dbReference type="InterPro" id="IPR001466">
    <property type="entry name" value="Beta-lactam-related"/>
</dbReference>
<dbReference type="SUPFAM" id="SSF56601">
    <property type="entry name" value="beta-lactamase/transpeptidase-like"/>
    <property type="match status" value="1"/>
</dbReference>
<feature type="domain" description="Beta-lactamase-related" evidence="4">
    <location>
        <begin position="42"/>
        <end position="366"/>
    </location>
</feature>
<keyword evidence="6" id="KW-1185">Reference proteome</keyword>
<gene>
    <name evidence="5" type="ORF">IM700_009750</name>
</gene>
<accession>A0ABS2H545</accession>
<sequence length="681" mass="73807">MILAFTLLMPASVMAAEAPPTDKTPQGLEQIAAAKAALLTGTYGTTSVQYALVDNGKLIASGESGKNDAAGKIPLTSETMYGIGSTSKMFTTAAVMKLVDEGKINLDSPLVNYIAEFKMKDERYKLITPRMLLNHSSGFEGSSLANAFLFDDNDSYAHDTLLDQLAGQSLKADPGAYSVYSNDGFTLAEILVERVSGKDFTDYIHQEFTVPLGMKHTLTSQDDLEASKLAALYTPGVPEQLPNETVNVIGTGGIYSTAEDLVKFASLFTGEAGILSEKAVNAMAQPEYKRGVWPQDADNSFDFGLGWDTMRLFPFSEYGIKALAKGGDTLMYHAELVVLPEQKMAAAVLSSGGSSSLNQLLANELLLQALKDKGTIKEPKPAKSFGTPEKADMPEELTKYSGFYGATNQLFRIDVANGEINISSPFAPGESLGLPKLMYTKDGTFVSEDGSLKVSFVKEKNGRTYLWERQYATVPELGQLALNLYSAEKLEENAISPEVEAAWKHREGKSYFLVSEKYSSMAYFMTLPTYKITRTDSLPGYVMDKQITGPDSLMGKHAVPSTGSRDSAEFRFITQAGSEYLEAGGSRYLSGDQIKELYPGKKSSVTLRPTEQARWFSIPAKAAGKTITVDLPVKTSFAVYDASGACVNFSVVSGNNQVKLPENGTLVFIGDPGTRFDIELK</sequence>
<proteinExistence type="predicted"/>
<dbReference type="Pfam" id="PF00144">
    <property type="entry name" value="Beta-lactamase"/>
    <property type="match status" value="1"/>
</dbReference>